<evidence type="ECO:0000313" key="9">
    <source>
        <dbReference type="Proteomes" id="UP000294702"/>
    </source>
</evidence>
<feature type="transmembrane region" description="Helical" evidence="6">
    <location>
        <begin position="67"/>
        <end position="86"/>
    </location>
</feature>
<feature type="transmembrane region" description="Helical" evidence="6">
    <location>
        <begin position="92"/>
        <end position="115"/>
    </location>
</feature>
<feature type="domain" description="EamA" evidence="7">
    <location>
        <begin position="157"/>
        <end position="292"/>
    </location>
</feature>
<feature type="transmembrane region" description="Helical" evidence="6">
    <location>
        <begin position="157"/>
        <end position="176"/>
    </location>
</feature>
<evidence type="ECO:0000256" key="6">
    <source>
        <dbReference type="SAM" id="Phobius"/>
    </source>
</evidence>
<accession>A0A4R1FRC5</accession>
<comment type="subcellular location">
    <subcellularLocation>
        <location evidence="1">Cell membrane</location>
        <topology evidence="1">Multi-pass membrane protein</topology>
    </subcellularLocation>
</comment>
<evidence type="ECO:0000256" key="3">
    <source>
        <dbReference type="ARBA" id="ARBA00022692"/>
    </source>
</evidence>
<dbReference type="EMBL" id="SMFT01000004">
    <property type="protein sequence ID" value="TCJ96102.1"/>
    <property type="molecule type" value="Genomic_DNA"/>
</dbReference>
<dbReference type="InterPro" id="IPR050638">
    <property type="entry name" value="AA-Vitamin_Transporters"/>
</dbReference>
<dbReference type="Pfam" id="PF00892">
    <property type="entry name" value="EamA"/>
    <property type="match status" value="2"/>
</dbReference>
<feature type="transmembrane region" description="Helical" evidence="6">
    <location>
        <begin position="218"/>
        <end position="242"/>
    </location>
</feature>
<dbReference type="OrthoDB" id="5689580at2"/>
<evidence type="ECO:0000313" key="8">
    <source>
        <dbReference type="EMBL" id="TCJ96102.1"/>
    </source>
</evidence>
<dbReference type="AlphaFoldDB" id="A0A4R1FRC5"/>
<evidence type="ECO:0000256" key="5">
    <source>
        <dbReference type="ARBA" id="ARBA00023136"/>
    </source>
</evidence>
<feature type="transmembrane region" description="Helical" evidence="6">
    <location>
        <begin position="249"/>
        <end position="270"/>
    </location>
</feature>
<feature type="transmembrane region" description="Helical" evidence="6">
    <location>
        <begin position="183"/>
        <end position="206"/>
    </location>
</feature>
<evidence type="ECO:0000256" key="1">
    <source>
        <dbReference type="ARBA" id="ARBA00004651"/>
    </source>
</evidence>
<evidence type="ECO:0000256" key="2">
    <source>
        <dbReference type="ARBA" id="ARBA00022475"/>
    </source>
</evidence>
<gene>
    <name evidence="8" type="ORF">EV694_1651</name>
</gene>
<dbReference type="SUPFAM" id="SSF103481">
    <property type="entry name" value="Multidrug resistance efflux transporter EmrE"/>
    <property type="match status" value="2"/>
</dbReference>
<keyword evidence="4 6" id="KW-1133">Transmembrane helix</keyword>
<feature type="transmembrane region" description="Helical" evidence="6">
    <location>
        <begin position="127"/>
        <end position="145"/>
    </location>
</feature>
<feature type="domain" description="EamA" evidence="7">
    <location>
        <begin position="10"/>
        <end position="143"/>
    </location>
</feature>
<dbReference type="Proteomes" id="UP000294702">
    <property type="component" value="Unassembled WGS sequence"/>
</dbReference>
<keyword evidence="2" id="KW-1003">Cell membrane</keyword>
<comment type="caution">
    <text evidence="8">The sequence shown here is derived from an EMBL/GenBank/DDBJ whole genome shotgun (WGS) entry which is preliminary data.</text>
</comment>
<dbReference type="PANTHER" id="PTHR32322:SF18">
    <property type="entry name" value="S-ADENOSYLMETHIONINE_S-ADENOSYLHOMOCYSTEINE TRANSPORTER"/>
    <property type="match status" value="1"/>
</dbReference>
<organism evidence="8 9">
    <name type="scientific">Volucribacter psittacicida</name>
    <dbReference type="NCBI Taxonomy" id="203482"/>
    <lineage>
        <taxon>Bacteria</taxon>
        <taxon>Pseudomonadati</taxon>
        <taxon>Pseudomonadota</taxon>
        <taxon>Gammaproteobacteria</taxon>
        <taxon>Pasteurellales</taxon>
        <taxon>Pasteurellaceae</taxon>
        <taxon>Volucribacter</taxon>
    </lineage>
</organism>
<feature type="transmembrane region" description="Helical" evidence="6">
    <location>
        <begin position="35"/>
        <end position="55"/>
    </location>
</feature>
<name>A0A4R1FRC5_9PAST</name>
<dbReference type="GO" id="GO:0005886">
    <property type="term" value="C:plasma membrane"/>
    <property type="evidence" value="ECO:0007669"/>
    <property type="project" value="UniProtKB-SubCell"/>
</dbReference>
<dbReference type="InterPro" id="IPR000620">
    <property type="entry name" value="EamA_dom"/>
</dbReference>
<feature type="transmembrane region" description="Helical" evidence="6">
    <location>
        <begin position="9"/>
        <end position="29"/>
    </location>
</feature>
<dbReference type="InterPro" id="IPR037185">
    <property type="entry name" value="EmrE-like"/>
</dbReference>
<sequence>MNNENVVRVLYILLMGLGFPLMRFMSIHFDSLNNNAVRFISGGVLFLIICLWKYLDKVKSIIYQPIVMFYLILLAVFMTANMYFFINGLKYTSALSGSIFGIIAMPLSIIVSAIFFQDERERIKQKYFYIGSSLSLLGSFIFVIYGNKSAEGEDFFLGVLFLSFAILIQSIQNIIVKLVSKKISVFIISASTATLSGIIFLILAIYSGQIYSLQQVSIGLLIGLSFAGIYGMLTGMLMAFYIVQKQGIVIFNIIQLMVPLSTAIMGYFTLGETLTLYQAIGACIVVLGCVLSLKKE</sequence>
<evidence type="ECO:0000259" key="7">
    <source>
        <dbReference type="Pfam" id="PF00892"/>
    </source>
</evidence>
<keyword evidence="9" id="KW-1185">Reference proteome</keyword>
<dbReference type="PANTHER" id="PTHR32322">
    <property type="entry name" value="INNER MEMBRANE TRANSPORTER"/>
    <property type="match status" value="1"/>
</dbReference>
<dbReference type="RefSeq" id="WP_132691349.1">
    <property type="nucleotide sequence ID" value="NZ_SMFT01000004.1"/>
</dbReference>
<keyword evidence="5 6" id="KW-0472">Membrane</keyword>
<evidence type="ECO:0000256" key="4">
    <source>
        <dbReference type="ARBA" id="ARBA00022989"/>
    </source>
</evidence>
<reference evidence="8 9" key="1">
    <citation type="submission" date="2019-03" db="EMBL/GenBank/DDBJ databases">
        <title>Genomic Encyclopedia of Type Strains, Phase IV (KMG-IV): sequencing the most valuable type-strain genomes for metagenomic binning, comparative biology and taxonomic classification.</title>
        <authorList>
            <person name="Goeker M."/>
        </authorList>
    </citation>
    <scope>NUCLEOTIDE SEQUENCE [LARGE SCALE GENOMIC DNA]</scope>
    <source>
        <strain evidence="8 9">DSM 15534</strain>
    </source>
</reference>
<keyword evidence="3 6" id="KW-0812">Transmembrane</keyword>
<feature type="transmembrane region" description="Helical" evidence="6">
    <location>
        <begin position="276"/>
        <end position="293"/>
    </location>
</feature>
<proteinExistence type="predicted"/>
<protein>
    <submittedName>
        <fullName evidence="8">EamA-like transporter family protein</fullName>
    </submittedName>
</protein>